<dbReference type="STRING" id="28136.SAMN02745202_00160"/>
<name>A0A1T4KU15_9BACT</name>
<reference evidence="1 2" key="1">
    <citation type="submission" date="2017-02" db="EMBL/GenBank/DDBJ databases">
        <authorList>
            <person name="Peterson S.W."/>
        </authorList>
    </citation>
    <scope>NUCLEOTIDE SEQUENCE [LARGE SCALE GENOMIC DNA]</scope>
    <source>
        <strain evidence="1 2">ATCC 43324</strain>
    </source>
</reference>
<dbReference type="AlphaFoldDB" id="A0A1T4KU15"/>
<sequence>MIPNDIKKEWVLTSNNTDKTANNATRFQLNFIFMPAKIKIIQGNSKEINK</sequence>
<proteinExistence type="predicted"/>
<accession>A0A1T4KU15</accession>
<dbReference type="Proteomes" id="UP000190065">
    <property type="component" value="Unassembled WGS sequence"/>
</dbReference>
<protein>
    <submittedName>
        <fullName evidence="1">Uncharacterized protein</fullName>
    </submittedName>
</protein>
<organism evidence="1 2">
    <name type="scientific">Segatella oulorum</name>
    <dbReference type="NCBI Taxonomy" id="28136"/>
    <lineage>
        <taxon>Bacteria</taxon>
        <taxon>Pseudomonadati</taxon>
        <taxon>Bacteroidota</taxon>
        <taxon>Bacteroidia</taxon>
        <taxon>Bacteroidales</taxon>
        <taxon>Prevotellaceae</taxon>
        <taxon>Segatella</taxon>
    </lineage>
</organism>
<gene>
    <name evidence="1" type="ORF">SAMN02745202_00160</name>
</gene>
<evidence type="ECO:0000313" key="2">
    <source>
        <dbReference type="Proteomes" id="UP000190065"/>
    </source>
</evidence>
<evidence type="ECO:0000313" key="1">
    <source>
        <dbReference type="EMBL" id="SJZ45850.1"/>
    </source>
</evidence>
<dbReference type="EMBL" id="FUXK01000002">
    <property type="protein sequence ID" value="SJZ45850.1"/>
    <property type="molecule type" value="Genomic_DNA"/>
</dbReference>